<organism evidence="9 10">
    <name type="scientific">Mycolicibacterium helvum</name>
    <dbReference type="NCBI Taxonomy" id="1534349"/>
    <lineage>
        <taxon>Bacteria</taxon>
        <taxon>Bacillati</taxon>
        <taxon>Actinomycetota</taxon>
        <taxon>Actinomycetes</taxon>
        <taxon>Mycobacteriales</taxon>
        <taxon>Mycobacteriaceae</taxon>
        <taxon>Mycolicibacterium</taxon>
    </lineage>
</organism>
<evidence type="ECO:0000313" key="10">
    <source>
        <dbReference type="Proteomes" id="UP000467148"/>
    </source>
</evidence>
<sequence length="262" mass="27697">MAVTRLEFDGPLAVLSLTRPGGNRISFAMRDELNTAVHRIAGSGARALLVDADGPDFCLGGDVRDWVGVPTDELRPRIEVLATALAWIGNLDIPTVAAVQGHCAGGGFEIALSCDMIIAARSARFSSPEALLGITTLQGGMLDLATRLGRTRAAELVFLSTPISAEQLCTWNLVNTVVDDDALAHAARDLAGRLAAGPTRAYAATKQLWRLQSEVGERAARRALYDTSMPVFDSRDAQAGLQAAAQAVDAGRPFSAPEFEGQ</sequence>
<keyword evidence="3" id="KW-0276">Fatty acid metabolism</keyword>
<evidence type="ECO:0000256" key="3">
    <source>
        <dbReference type="ARBA" id="ARBA00022832"/>
    </source>
</evidence>
<keyword evidence="10" id="KW-1185">Reference proteome</keyword>
<dbReference type="InterPro" id="IPR029045">
    <property type="entry name" value="ClpP/crotonase-like_dom_sf"/>
</dbReference>
<dbReference type="GO" id="GO:0004300">
    <property type="term" value="F:enoyl-CoA hydratase activity"/>
    <property type="evidence" value="ECO:0007669"/>
    <property type="project" value="UniProtKB-EC"/>
</dbReference>
<comment type="catalytic activity">
    <reaction evidence="6">
        <text>a (3S)-3-hydroxyacyl-CoA = a (2E)-enoyl-CoA + H2O</text>
        <dbReference type="Rhea" id="RHEA:16105"/>
        <dbReference type="ChEBI" id="CHEBI:15377"/>
        <dbReference type="ChEBI" id="CHEBI:57318"/>
        <dbReference type="ChEBI" id="CHEBI:58856"/>
        <dbReference type="EC" id="4.2.1.17"/>
    </reaction>
</comment>
<dbReference type="PROSITE" id="PS00166">
    <property type="entry name" value="ENOYL_COA_HYDRATASE"/>
    <property type="match status" value="1"/>
</dbReference>
<keyword evidence="5" id="KW-0456">Lyase</keyword>
<dbReference type="RefSeq" id="WP_163745967.1">
    <property type="nucleotide sequence ID" value="NZ_AP022596.1"/>
</dbReference>
<reference evidence="9 10" key="1">
    <citation type="journal article" date="2019" name="Emerg. Microbes Infect.">
        <title>Comprehensive subspecies identification of 175 nontuberculous mycobacteria species based on 7547 genomic profiles.</title>
        <authorList>
            <person name="Matsumoto Y."/>
            <person name="Kinjo T."/>
            <person name="Motooka D."/>
            <person name="Nabeya D."/>
            <person name="Jung N."/>
            <person name="Uechi K."/>
            <person name="Horii T."/>
            <person name="Iida T."/>
            <person name="Fujita J."/>
            <person name="Nakamura S."/>
        </authorList>
    </citation>
    <scope>NUCLEOTIDE SEQUENCE [LARGE SCALE GENOMIC DNA]</scope>
    <source>
        <strain evidence="9 10">JCM 30396</strain>
    </source>
</reference>
<dbReference type="AlphaFoldDB" id="A0A7I7T1K0"/>
<dbReference type="PANTHER" id="PTHR11941">
    <property type="entry name" value="ENOYL-COA HYDRATASE-RELATED"/>
    <property type="match status" value="1"/>
</dbReference>
<dbReference type="GO" id="GO:0006635">
    <property type="term" value="P:fatty acid beta-oxidation"/>
    <property type="evidence" value="ECO:0007669"/>
    <property type="project" value="TreeGrafter"/>
</dbReference>
<dbReference type="KEGG" id="mhev:MHEL_03480"/>
<evidence type="ECO:0000256" key="4">
    <source>
        <dbReference type="ARBA" id="ARBA00023098"/>
    </source>
</evidence>
<evidence type="ECO:0000256" key="5">
    <source>
        <dbReference type="ARBA" id="ARBA00023239"/>
    </source>
</evidence>
<proteinExistence type="inferred from homology"/>
<comment type="catalytic activity">
    <reaction evidence="7">
        <text>a 4-saturated-(3S)-3-hydroxyacyl-CoA = a (3E)-enoyl-CoA + H2O</text>
        <dbReference type="Rhea" id="RHEA:20724"/>
        <dbReference type="ChEBI" id="CHEBI:15377"/>
        <dbReference type="ChEBI" id="CHEBI:58521"/>
        <dbReference type="ChEBI" id="CHEBI:137480"/>
        <dbReference type="EC" id="4.2.1.17"/>
    </reaction>
</comment>
<evidence type="ECO:0000256" key="6">
    <source>
        <dbReference type="ARBA" id="ARBA00023709"/>
    </source>
</evidence>
<gene>
    <name evidence="9" type="ORF">MHEL_03480</name>
</gene>
<evidence type="ECO:0000256" key="7">
    <source>
        <dbReference type="ARBA" id="ARBA00023717"/>
    </source>
</evidence>
<dbReference type="Proteomes" id="UP000467148">
    <property type="component" value="Chromosome"/>
</dbReference>
<dbReference type="Pfam" id="PF00378">
    <property type="entry name" value="ECH_1"/>
    <property type="match status" value="1"/>
</dbReference>
<comment type="function">
    <text evidence="1">Could possibly oxidize fatty acids using specific components.</text>
</comment>
<dbReference type="SUPFAM" id="SSF52096">
    <property type="entry name" value="ClpP/crotonase"/>
    <property type="match status" value="1"/>
</dbReference>
<dbReference type="EMBL" id="AP022596">
    <property type="protein sequence ID" value="BBY62105.1"/>
    <property type="molecule type" value="Genomic_DNA"/>
</dbReference>
<keyword evidence="4" id="KW-0443">Lipid metabolism</keyword>
<evidence type="ECO:0000256" key="2">
    <source>
        <dbReference type="ARBA" id="ARBA00005254"/>
    </source>
</evidence>
<dbReference type="PANTHER" id="PTHR11941:SF169">
    <property type="entry name" value="(7AS)-7A-METHYL-1,5-DIOXO-2,3,5,6,7,7A-HEXAHYDRO-1H-INDENE-CARBOXYL-COA HYDROLASE"/>
    <property type="match status" value="1"/>
</dbReference>
<dbReference type="InterPro" id="IPR001753">
    <property type="entry name" value="Enoyl-CoA_hydra/iso"/>
</dbReference>
<evidence type="ECO:0000256" key="1">
    <source>
        <dbReference type="ARBA" id="ARBA00002994"/>
    </source>
</evidence>
<name>A0A7I7T1K0_9MYCO</name>
<dbReference type="CDD" id="cd06558">
    <property type="entry name" value="crotonase-like"/>
    <property type="match status" value="1"/>
</dbReference>
<evidence type="ECO:0000256" key="8">
    <source>
        <dbReference type="RuleBase" id="RU003707"/>
    </source>
</evidence>
<comment type="similarity">
    <text evidence="2 8">Belongs to the enoyl-CoA hydratase/isomerase family.</text>
</comment>
<accession>A0A7I7T1K0</accession>
<dbReference type="InterPro" id="IPR018376">
    <property type="entry name" value="Enoyl-CoA_hyd/isom_CS"/>
</dbReference>
<protein>
    <submittedName>
        <fullName evidence="9">Enoyl-CoA hydratase</fullName>
    </submittedName>
</protein>
<dbReference type="Gene3D" id="3.90.226.10">
    <property type="entry name" value="2-enoyl-CoA Hydratase, Chain A, domain 1"/>
    <property type="match status" value="1"/>
</dbReference>
<evidence type="ECO:0000313" key="9">
    <source>
        <dbReference type="EMBL" id="BBY62105.1"/>
    </source>
</evidence>